<dbReference type="GO" id="GO:0005576">
    <property type="term" value="C:extracellular region"/>
    <property type="evidence" value="ECO:0007669"/>
    <property type="project" value="InterPro"/>
</dbReference>
<name>A0AAY5KIT0_ESOLU</name>
<reference evidence="4" key="3">
    <citation type="submission" date="2025-09" db="UniProtKB">
        <authorList>
            <consortium name="Ensembl"/>
        </authorList>
    </citation>
    <scope>IDENTIFICATION</scope>
</reference>
<dbReference type="SMART" id="SM00198">
    <property type="entry name" value="SCP"/>
    <property type="match status" value="1"/>
</dbReference>
<reference evidence="4" key="2">
    <citation type="submission" date="2025-08" db="UniProtKB">
        <authorList>
            <consortium name="Ensembl"/>
        </authorList>
    </citation>
    <scope>IDENTIFICATION</scope>
</reference>
<dbReference type="InterPro" id="IPR014044">
    <property type="entry name" value="CAP_dom"/>
</dbReference>
<dbReference type="InterPro" id="IPR018244">
    <property type="entry name" value="Allrgn_V5/Tpx1_CS"/>
</dbReference>
<dbReference type="PROSITE" id="PS01010">
    <property type="entry name" value="CRISP_2"/>
    <property type="match status" value="1"/>
</dbReference>
<dbReference type="AlphaFoldDB" id="A0AAY5KIT0"/>
<dbReference type="InterPro" id="IPR035940">
    <property type="entry name" value="CAP_sf"/>
</dbReference>
<dbReference type="Pfam" id="PF00188">
    <property type="entry name" value="CAP"/>
    <property type="match status" value="1"/>
</dbReference>
<evidence type="ECO:0000259" key="3">
    <source>
        <dbReference type="SMART" id="SM00198"/>
    </source>
</evidence>
<dbReference type="SUPFAM" id="SSF55797">
    <property type="entry name" value="PR-1-like"/>
    <property type="match status" value="1"/>
</dbReference>
<dbReference type="Ensembl" id="ENSELUT00000109838.1">
    <property type="protein sequence ID" value="ENSELUP00000088879.1"/>
    <property type="gene ID" value="ENSELUG00000010655.3"/>
</dbReference>
<evidence type="ECO:0000256" key="1">
    <source>
        <dbReference type="SAM" id="MobiDB-lite"/>
    </source>
</evidence>
<accession>A0AAY5KIT0</accession>
<feature type="compositionally biased region" description="Basic and acidic residues" evidence="1">
    <location>
        <begin position="243"/>
        <end position="261"/>
    </location>
</feature>
<keyword evidence="2" id="KW-0732">Signal</keyword>
<proteinExistence type="predicted"/>
<evidence type="ECO:0000313" key="4">
    <source>
        <dbReference type="Ensembl" id="ENSELUP00000088879.1"/>
    </source>
</evidence>
<dbReference type="PANTHER" id="PTHR10334">
    <property type="entry name" value="CYSTEINE-RICH SECRETORY PROTEIN-RELATED"/>
    <property type="match status" value="1"/>
</dbReference>
<evidence type="ECO:0000256" key="2">
    <source>
        <dbReference type="SAM" id="SignalP"/>
    </source>
</evidence>
<evidence type="ECO:0000313" key="5">
    <source>
        <dbReference type="Proteomes" id="UP000265140"/>
    </source>
</evidence>
<feature type="compositionally biased region" description="Polar residues" evidence="1">
    <location>
        <begin position="220"/>
        <end position="237"/>
    </location>
</feature>
<reference evidence="4 5" key="1">
    <citation type="submission" date="2020-02" db="EMBL/GenBank/DDBJ databases">
        <title>Esox lucius (northern pike) genome, fEsoLuc1, primary haplotype.</title>
        <authorList>
            <person name="Myers G."/>
            <person name="Karagic N."/>
            <person name="Meyer A."/>
            <person name="Pippel M."/>
            <person name="Reichard M."/>
            <person name="Winkler S."/>
            <person name="Tracey A."/>
            <person name="Sims Y."/>
            <person name="Howe K."/>
            <person name="Rhie A."/>
            <person name="Formenti G."/>
            <person name="Durbin R."/>
            <person name="Fedrigo O."/>
            <person name="Jarvis E.D."/>
        </authorList>
    </citation>
    <scope>NUCLEOTIDE SEQUENCE [LARGE SCALE GENOMIC DNA]</scope>
</reference>
<sequence length="305" mass="34170">MLRGTVVCAVLAGLCVIVSLRPASCQLSQEDAESIVVLHNRYRGRVVPSAANMTEVKWDEKLKIIAEGYAVKCVWEHNPDLEEMEMGENLFASNAPFNTNKAMEKWFLEYLDYDYNNNSCLEDKMCGHYTQMVWAKSQYLGCAFHRCDTMEGLALEKVNFLVCNYFPAGNYVAEKPYEEGEWCSMCPETLPQCDQNLCVPSDDVEEETKDSSSPGPELPSTHTATNDTELESASQFPHPTMTDTKETGTELMDREKVKEDQWNGEGQATDRETVRTSEQPQSNVGSVTTSLIAIIGLVALLMLEL</sequence>
<feature type="signal peptide" evidence="2">
    <location>
        <begin position="1"/>
        <end position="25"/>
    </location>
</feature>
<feature type="chain" id="PRO_5044298319" description="SCP domain-containing protein" evidence="2">
    <location>
        <begin position="26"/>
        <end position="305"/>
    </location>
</feature>
<feature type="region of interest" description="Disordered" evidence="1">
    <location>
        <begin position="197"/>
        <end position="282"/>
    </location>
</feature>
<organism evidence="4 5">
    <name type="scientific">Esox lucius</name>
    <name type="common">Northern pike</name>
    <dbReference type="NCBI Taxonomy" id="8010"/>
    <lineage>
        <taxon>Eukaryota</taxon>
        <taxon>Metazoa</taxon>
        <taxon>Chordata</taxon>
        <taxon>Craniata</taxon>
        <taxon>Vertebrata</taxon>
        <taxon>Euteleostomi</taxon>
        <taxon>Actinopterygii</taxon>
        <taxon>Neopterygii</taxon>
        <taxon>Teleostei</taxon>
        <taxon>Protacanthopterygii</taxon>
        <taxon>Esociformes</taxon>
        <taxon>Esocidae</taxon>
        <taxon>Esox</taxon>
    </lineage>
</organism>
<dbReference type="Proteomes" id="UP000265140">
    <property type="component" value="Chromosome 12"/>
</dbReference>
<dbReference type="PRINTS" id="PR00837">
    <property type="entry name" value="V5TPXLIKE"/>
</dbReference>
<dbReference type="GeneTree" id="ENSGT00940000156473"/>
<feature type="domain" description="SCP" evidence="3">
    <location>
        <begin position="30"/>
        <end position="173"/>
    </location>
</feature>
<keyword evidence="5" id="KW-1185">Reference proteome</keyword>
<gene>
    <name evidence="4" type="primary">PI16</name>
</gene>
<dbReference type="InterPro" id="IPR001283">
    <property type="entry name" value="CRISP-related"/>
</dbReference>
<protein>
    <recommendedName>
        <fullName evidence="3">SCP domain-containing protein</fullName>
    </recommendedName>
</protein>
<dbReference type="PROSITE" id="PS01009">
    <property type="entry name" value="CRISP_1"/>
    <property type="match status" value="1"/>
</dbReference>
<dbReference type="Gene3D" id="3.40.33.10">
    <property type="entry name" value="CAP"/>
    <property type="match status" value="1"/>
</dbReference>